<dbReference type="GO" id="GO:0022857">
    <property type="term" value="F:transmembrane transporter activity"/>
    <property type="evidence" value="ECO:0007669"/>
    <property type="project" value="InterPro"/>
</dbReference>
<feature type="transmembrane region" description="Helical" evidence="6">
    <location>
        <begin position="87"/>
        <end position="110"/>
    </location>
</feature>
<dbReference type="InterPro" id="IPR020846">
    <property type="entry name" value="MFS_dom"/>
</dbReference>
<evidence type="ECO:0000313" key="8">
    <source>
        <dbReference type="EMBL" id="PBQ22653.1"/>
    </source>
</evidence>
<protein>
    <submittedName>
        <fullName evidence="8">MFS transporter</fullName>
    </submittedName>
</protein>
<dbReference type="Gene3D" id="1.20.1250.20">
    <property type="entry name" value="MFS general substrate transporter like domains"/>
    <property type="match status" value="2"/>
</dbReference>
<keyword evidence="3 6" id="KW-0812">Transmembrane</keyword>
<keyword evidence="4 6" id="KW-1133">Transmembrane helix</keyword>
<evidence type="ECO:0000256" key="2">
    <source>
        <dbReference type="ARBA" id="ARBA00022448"/>
    </source>
</evidence>
<feature type="transmembrane region" description="Helical" evidence="6">
    <location>
        <begin position="361"/>
        <end position="382"/>
    </location>
</feature>
<evidence type="ECO:0000313" key="9">
    <source>
        <dbReference type="Proteomes" id="UP000217918"/>
    </source>
</evidence>
<feature type="transmembrane region" description="Helical" evidence="6">
    <location>
        <begin position="59"/>
        <end position="78"/>
    </location>
</feature>
<feature type="transmembrane region" description="Helical" evidence="6">
    <location>
        <begin position="20"/>
        <end position="39"/>
    </location>
</feature>
<evidence type="ECO:0000256" key="3">
    <source>
        <dbReference type="ARBA" id="ARBA00022692"/>
    </source>
</evidence>
<keyword evidence="2" id="KW-0813">Transport</keyword>
<dbReference type="InterPro" id="IPR011701">
    <property type="entry name" value="MFS"/>
</dbReference>
<reference evidence="8 9" key="1">
    <citation type="submission" date="2017-09" db="EMBL/GenBank/DDBJ databases">
        <title>Genome sequence of Lactobacillus brevis D7.</title>
        <authorList>
            <person name="Kwon M.-S."/>
            <person name="Lim S.K."/>
            <person name="Choi H.-J."/>
        </authorList>
    </citation>
    <scope>NUCLEOTIDE SEQUENCE [LARGE SCALE GENOMIC DNA]</scope>
    <source>
        <strain evidence="8 9">D7</strain>
    </source>
</reference>
<evidence type="ECO:0000256" key="5">
    <source>
        <dbReference type="ARBA" id="ARBA00023136"/>
    </source>
</evidence>
<feature type="transmembrane region" description="Helical" evidence="6">
    <location>
        <begin position="116"/>
        <end position="134"/>
    </location>
</feature>
<dbReference type="PANTHER" id="PTHR42718">
    <property type="entry name" value="MAJOR FACILITATOR SUPERFAMILY MULTIDRUG TRANSPORTER MFSC"/>
    <property type="match status" value="1"/>
</dbReference>
<feature type="transmembrane region" description="Helical" evidence="6">
    <location>
        <begin position="273"/>
        <end position="295"/>
    </location>
</feature>
<feature type="transmembrane region" description="Helical" evidence="6">
    <location>
        <begin position="234"/>
        <end position="253"/>
    </location>
</feature>
<dbReference type="RefSeq" id="WP_096109553.1">
    <property type="nucleotide sequence ID" value="NZ_NVYO01000001.1"/>
</dbReference>
<evidence type="ECO:0000256" key="1">
    <source>
        <dbReference type="ARBA" id="ARBA00004651"/>
    </source>
</evidence>
<dbReference type="PROSITE" id="PS50850">
    <property type="entry name" value="MFS"/>
    <property type="match status" value="1"/>
</dbReference>
<feature type="transmembrane region" description="Helical" evidence="6">
    <location>
        <begin position="444"/>
        <end position="464"/>
    </location>
</feature>
<feature type="domain" description="Major facilitator superfamily (MFS) profile" evidence="7">
    <location>
        <begin position="21"/>
        <end position="465"/>
    </location>
</feature>
<gene>
    <name evidence="8" type="ORF">CNR29_00930</name>
</gene>
<feature type="transmembrane region" description="Helical" evidence="6">
    <location>
        <begin position="211"/>
        <end position="228"/>
    </location>
</feature>
<dbReference type="InterPro" id="IPR036259">
    <property type="entry name" value="MFS_trans_sf"/>
</dbReference>
<dbReference type="PANTHER" id="PTHR42718:SF9">
    <property type="entry name" value="MAJOR FACILITATOR SUPERFAMILY MULTIDRUG TRANSPORTER MFSC"/>
    <property type="match status" value="1"/>
</dbReference>
<dbReference type="GO" id="GO:0005886">
    <property type="term" value="C:plasma membrane"/>
    <property type="evidence" value="ECO:0007669"/>
    <property type="project" value="UniProtKB-SubCell"/>
</dbReference>
<evidence type="ECO:0000259" key="7">
    <source>
        <dbReference type="PROSITE" id="PS50850"/>
    </source>
</evidence>
<evidence type="ECO:0000256" key="4">
    <source>
        <dbReference type="ARBA" id="ARBA00022989"/>
    </source>
</evidence>
<dbReference type="EMBL" id="NVYO01000001">
    <property type="protein sequence ID" value="PBQ22653.1"/>
    <property type="molecule type" value="Genomic_DNA"/>
</dbReference>
<accession>A0A2A3TT08</accession>
<sequence length="471" mass="51174">MKRKRLVLSNSTKVTSKELVAIFAVALMAFVGILVETSMNVTFPTLMKTMHVSLNLVQWITTGYLLTVALLMITSAFLHQRFKNRQLFVVGASLFILGDLICAFAPNFWILLLGRIVQAGCAGIAIPLMFNVVLETVPRARLGFYMGMAGLILMIAPASGPTFGGVMVALGSWRWIFWSTLPIEALILILGYGAIRQVSDVRPVRFDWKQFGLLAVAFISCMLGVNSLSTAGWLSWQFLGGVLLAIVAILSYVQVAKRSAQPLLKLEIFKNPVFTYSFFAYVSLQFCNIGINFALPNYAQIVVGAGSLIGGLMLLPGSLITAVCQPWFGHLLDAHGARLPILLGNSLFVLAALGFTLMGQHLSVIIIAVLYIVFSIGRSMAFSNTMTNGLKEVTIQQRADANAICNTGQQFAGSLGTTILAALMSSVKNGQMSYAHETAVGSQLAFGLILVLGLLNFILYTIVFRYQTTDK</sequence>
<feature type="transmembrane region" description="Helical" evidence="6">
    <location>
        <begin position="336"/>
        <end position="355"/>
    </location>
</feature>
<comment type="subcellular location">
    <subcellularLocation>
        <location evidence="1">Cell membrane</location>
        <topology evidence="1">Multi-pass membrane protein</topology>
    </subcellularLocation>
</comment>
<comment type="caution">
    <text evidence="8">The sequence shown here is derived from an EMBL/GenBank/DDBJ whole genome shotgun (WGS) entry which is preliminary data.</text>
</comment>
<dbReference type="Proteomes" id="UP000217918">
    <property type="component" value="Unassembled WGS sequence"/>
</dbReference>
<feature type="transmembrane region" description="Helical" evidence="6">
    <location>
        <begin position="146"/>
        <end position="169"/>
    </location>
</feature>
<dbReference type="PRINTS" id="PR01036">
    <property type="entry name" value="TCRTETB"/>
</dbReference>
<feature type="transmembrane region" description="Helical" evidence="6">
    <location>
        <begin position="175"/>
        <end position="195"/>
    </location>
</feature>
<keyword evidence="5 6" id="KW-0472">Membrane</keyword>
<dbReference type="Pfam" id="PF07690">
    <property type="entry name" value="MFS_1"/>
    <property type="match status" value="1"/>
</dbReference>
<organism evidence="8 9">
    <name type="scientific">Levilactobacillus brevis</name>
    <name type="common">Lactobacillus brevis</name>
    <dbReference type="NCBI Taxonomy" id="1580"/>
    <lineage>
        <taxon>Bacteria</taxon>
        <taxon>Bacillati</taxon>
        <taxon>Bacillota</taxon>
        <taxon>Bacilli</taxon>
        <taxon>Lactobacillales</taxon>
        <taxon>Lactobacillaceae</taxon>
        <taxon>Levilactobacillus</taxon>
    </lineage>
</organism>
<proteinExistence type="predicted"/>
<evidence type="ECO:0000256" key="6">
    <source>
        <dbReference type="SAM" id="Phobius"/>
    </source>
</evidence>
<feature type="transmembrane region" description="Helical" evidence="6">
    <location>
        <begin position="403"/>
        <end position="424"/>
    </location>
</feature>
<dbReference type="AlphaFoldDB" id="A0A2A3TT08"/>
<name>A0A2A3TT08_LEVBR</name>
<dbReference type="SUPFAM" id="SSF103473">
    <property type="entry name" value="MFS general substrate transporter"/>
    <property type="match status" value="1"/>
</dbReference>
<feature type="transmembrane region" description="Helical" evidence="6">
    <location>
        <begin position="301"/>
        <end position="324"/>
    </location>
</feature>